<dbReference type="EMBL" id="LNYY01000002">
    <property type="protein sequence ID" value="KTD71596.1"/>
    <property type="molecule type" value="Genomic_DNA"/>
</dbReference>
<protein>
    <submittedName>
        <fullName evidence="2">Uncharacterized protein</fullName>
    </submittedName>
</protein>
<dbReference type="RefSeq" id="WP_193393366.1">
    <property type="nucleotide sequence ID" value="NZ_LNYY01000002.1"/>
</dbReference>
<comment type="caution">
    <text evidence="2">The sequence shown here is derived from an EMBL/GenBank/DDBJ whole genome shotgun (WGS) entry which is preliminary data.</text>
</comment>
<sequence>MFTNGWFLGSLGFVILILIGLTLLFLKQKKTIQFYVALITFLIITAIFLHGVSFKLK</sequence>
<evidence type="ECO:0000313" key="2">
    <source>
        <dbReference type="EMBL" id="KTD71596.1"/>
    </source>
</evidence>
<keyword evidence="3" id="KW-1185">Reference proteome</keyword>
<name>A0A0W0ZQW0_9GAMM</name>
<evidence type="ECO:0000313" key="3">
    <source>
        <dbReference type="Proteomes" id="UP000054926"/>
    </source>
</evidence>
<feature type="transmembrane region" description="Helical" evidence="1">
    <location>
        <begin position="33"/>
        <end position="52"/>
    </location>
</feature>
<keyword evidence="1" id="KW-0472">Membrane</keyword>
<organism evidence="2 3">
    <name type="scientific">Legionella steelei</name>
    <dbReference type="NCBI Taxonomy" id="947033"/>
    <lineage>
        <taxon>Bacteria</taxon>
        <taxon>Pseudomonadati</taxon>
        <taxon>Pseudomonadota</taxon>
        <taxon>Gammaproteobacteria</taxon>
        <taxon>Legionellales</taxon>
        <taxon>Legionellaceae</taxon>
        <taxon>Legionella</taxon>
    </lineage>
</organism>
<dbReference type="AlphaFoldDB" id="A0A0W0ZQW0"/>
<reference evidence="2 3" key="1">
    <citation type="submission" date="2015-11" db="EMBL/GenBank/DDBJ databases">
        <title>Genomic analysis of 38 Legionella species identifies large and diverse effector repertoires.</title>
        <authorList>
            <person name="Burstein D."/>
            <person name="Amaro F."/>
            <person name="Zusman T."/>
            <person name="Lifshitz Z."/>
            <person name="Cohen O."/>
            <person name="Gilbert J.A."/>
            <person name="Pupko T."/>
            <person name="Shuman H.A."/>
            <person name="Segal G."/>
        </authorList>
    </citation>
    <scope>NUCLEOTIDE SEQUENCE [LARGE SCALE GENOMIC DNA]</scope>
    <source>
        <strain evidence="2 3">IMVS3376</strain>
    </source>
</reference>
<dbReference type="STRING" id="947033.Lste_0171"/>
<evidence type="ECO:0000256" key="1">
    <source>
        <dbReference type="SAM" id="Phobius"/>
    </source>
</evidence>
<accession>A0A0W0ZQW0</accession>
<gene>
    <name evidence="2" type="ORF">Lste_0171</name>
</gene>
<dbReference type="PATRIC" id="fig|947033.5.peg.186"/>
<dbReference type="Proteomes" id="UP000054926">
    <property type="component" value="Unassembled WGS sequence"/>
</dbReference>
<proteinExistence type="predicted"/>
<keyword evidence="1" id="KW-0812">Transmembrane</keyword>
<feature type="transmembrane region" description="Helical" evidence="1">
    <location>
        <begin position="6"/>
        <end position="26"/>
    </location>
</feature>
<keyword evidence="1" id="KW-1133">Transmembrane helix</keyword>